<feature type="region of interest" description="Disordered" evidence="10">
    <location>
        <begin position="350"/>
        <end position="381"/>
    </location>
</feature>
<evidence type="ECO:0000256" key="7">
    <source>
        <dbReference type="ARBA" id="ARBA00022840"/>
    </source>
</evidence>
<dbReference type="PANTHER" id="PTHR24421:SF10">
    <property type="entry name" value="NITRATE_NITRITE SENSOR PROTEIN NARQ"/>
    <property type="match status" value="1"/>
</dbReference>
<comment type="caution">
    <text evidence="13">The sequence shown here is derived from an EMBL/GenBank/DDBJ whole genome shotgun (WGS) entry which is preliminary data.</text>
</comment>
<keyword evidence="9" id="KW-0175">Coiled coil</keyword>
<accession>A0A7Y9X666</accession>
<comment type="catalytic activity">
    <reaction evidence="1">
        <text>ATP + protein L-histidine = ADP + protein N-phospho-L-histidine.</text>
        <dbReference type="EC" id="2.7.13.3"/>
    </reaction>
</comment>
<feature type="transmembrane region" description="Helical" evidence="11">
    <location>
        <begin position="36"/>
        <end position="54"/>
    </location>
</feature>
<proteinExistence type="predicted"/>
<evidence type="ECO:0000313" key="13">
    <source>
        <dbReference type="EMBL" id="NYH45951.1"/>
    </source>
</evidence>
<dbReference type="InterPro" id="IPR011712">
    <property type="entry name" value="Sig_transdc_His_kin_sub3_dim/P"/>
</dbReference>
<dbReference type="Pfam" id="PF07730">
    <property type="entry name" value="HisKA_3"/>
    <property type="match status" value="1"/>
</dbReference>
<dbReference type="EMBL" id="JACCHK010000001">
    <property type="protein sequence ID" value="NYH45951.1"/>
    <property type="molecule type" value="Genomic_DNA"/>
</dbReference>
<dbReference type="EC" id="2.7.13.3" evidence="2"/>
<dbReference type="SUPFAM" id="SSF55874">
    <property type="entry name" value="ATPase domain of HSP90 chaperone/DNA topoisomerase II/histidine kinase"/>
    <property type="match status" value="1"/>
</dbReference>
<keyword evidence="14" id="KW-1185">Reference proteome</keyword>
<evidence type="ECO:0000256" key="5">
    <source>
        <dbReference type="ARBA" id="ARBA00022741"/>
    </source>
</evidence>
<evidence type="ECO:0000256" key="2">
    <source>
        <dbReference type="ARBA" id="ARBA00012438"/>
    </source>
</evidence>
<dbReference type="AlphaFoldDB" id="A0A7Y9X666"/>
<feature type="transmembrane region" description="Helical" evidence="11">
    <location>
        <begin position="99"/>
        <end position="118"/>
    </location>
</feature>
<keyword evidence="6 13" id="KW-0418">Kinase</keyword>
<feature type="domain" description="Histidine kinase/HSP90-like ATPase" evidence="12">
    <location>
        <begin position="283"/>
        <end position="372"/>
    </location>
</feature>
<dbReference type="InterPro" id="IPR050482">
    <property type="entry name" value="Sensor_HK_TwoCompSys"/>
</dbReference>
<dbReference type="GO" id="GO:0000155">
    <property type="term" value="F:phosphorelay sensor kinase activity"/>
    <property type="evidence" value="ECO:0007669"/>
    <property type="project" value="InterPro"/>
</dbReference>
<keyword evidence="3" id="KW-0597">Phosphoprotein</keyword>
<organism evidence="13 14">
    <name type="scientific">Micromonospora jinlongensis</name>
    <dbReference type="NCBI Taxonomy" id="1287877"/>
    <lineage>
        <taxon>Bacteria</taxon>
        <taxon>Bacillati</taxon>
        <taxon>Actinomycetota</taxon>
        <taxon>Actinomycetes</taxon>
        <taxon>Micromonosporales</taxon>
        <taxon>Micromonosporaceae</taxon>
        <taxon>Micromonospora</taxon>
    </lineage>
</organism>
<dbReference type="PANTHER" id="PTHR24421">
    <property type="entry name" value="NITRATE/NITRITE SENSOR PROTEIN NARX-RELATED"/>
    <property type="match status" value="1"/>
</dbReference>
<reference evidence="13 14" key="1">
    <citation type="submission" date="2020-07" db="EMBL/GenBank/DDBJ databases">
        <title>Sequencing the genomes of 1000 actinobacteria strains.</title>
        <authorList>
            <person name="Klenk H.-P."/>
        </authorList>
    </citation>
    <scope>NUCLEOTIDE SEQUENCE [LARGE SCALE GENOMIC DNA]</scope>
    <source>
        <strain evidence="13 14">DSM 45876</strain>
    </source>
</reference>
<keyword evidence="5" id="KW-0547">Nucleotide-binding</keyword>
<evidence type="ECO:0000256" key="6">
    <source>
        <dbReference type="ARBA" id="ARBA00022777"/>
    </source>
</evidence>
<dbReference type="RefSeq" id="WP_179782934.1">
    <property type="nucleotide sequence ID" value="NZ_JACCHK010000001.1"/>
</dbReference>
<feature type="coiled-coil region" evidence="9">
    <location>
        <begin position="154"/>
        <end position="181"/>
    </location>
</feature>
<name>A0A7Y9X666_9ACTN</name>
<dbReference type="GO" id="GO:0016020">
    <property type="term" value="C:membrane"/>
    <property type="evidence" value="ECO:0007669"/>
    <property type="project" value="InterPro"/>
</dbReference>
<dbReference type="Gene3D" id="3.30.565.10">
    <property type="entry name" value="Histidine kinase-like ATPase, C-terminal domain"/>
    <property type="match status" value="1"/>
</dbReference>
<dbReference type="Gene3D" id="1.20.5.1930">
    <property type="match status" value="1"/>
</dbReference>
<dbReference type="GO" id="GO:0005524">
    <property type="term" value="F:ATP binding"/>
    <property type="evidence" value="ECO:0007669"/>
    <property type="project" value="UniProtKB-KW"/>
</dbReference>
<evidence type="ECO:0000256" key="9">
    <source>
        <dbReference type="SAM" id="Coils"/>
    </source>
</evidence>
<keyword evidence="11" id="KW-0812">Transmembrane</keyword>
<evidence type="ECO:0000256" key="4">
    <source>
        <dbReference type="ARBA" id="ARBA00022679"/>
    </source>
</evidence>
<evidence type="ECO:0000259" key="12">
    <source>
        <dbReference type="SMART" id="SM00387"/>
    </source>
</evidence>
<keyword evidence="11" id="KW-1133">Transmembrane helix</keyword>
<dbReference type="InterPro" id="IPR036890">
    <property type="entry name" value="HATPase_C_sf"/>
</dbReference>
<keyword evidence="8" id="KW-0902">Two-component regulatory system</keyword>
<sequence>MSGSRWRGRAADAGLVLGVGLVALVGLVVQSRGIDTAAESAALLAVLASSGALYVRRRHPVPVGVVALVAVGAYGALLHKPGPIMLVFVVALYTVVDEGHLRVAIGLGLASVIAFAVADSANRSPDTRNGATLLHAGWLVAVIVGVTRNRRAYLAEAQARAVAAEQRLEEEARRRATEERLRIAREVHDVLGHHLSLINVQASAALHRPDPARSEQALTAIKETSKETLRELRATLGVLRQESEAPIVPAPGLNRLDDLITTARRSELEIRTEFAEIPALPPEVDLAVYRIVQEALTNVARHAGATAAVVRVRPDRADVLVEVEDDGTGVPGAPGSGILGMRERARALGGSLTTGTRPDGGFRVHARLPLRPDPTPAGERA</sequence>
<evidence type="ECO:0000256" key="8">
    <source>
        <dbReference type="ARBA" id="ARBA00023012"/>
    </source>
</evidence>
<dbReference type="InterPro" id="IPR003594">
    <property type="entry name" value="HATPase_dom"/>
</dbReference>
<keyword evidence="7" id="KW-0067">ATP-binding</keyword>
<dbReference type="Proteomes" id="UP000523545">
    <property type="component" value="Unassembled WGS sequence"/>
</dbReference>
<feature type="transmembrane region" description="Helical" evidence="11">
    <location>
        <begin position="130"/>
        <end position="147"/>
    </location>
</feature>
<keyword evidence="4" id="KW-0808">Transferase</keyword>
<evidence type="ECO:0000256" key="1">
    <source>
        <dbReference type="ARBA" id="ARBA00000085"/>
    </source>
</evidence>
<evidence type="ECO:0000256" key="3">
    <source>
        <dbReference type="ARBA" id="ARBA00022553"/>
    </source>
</evidence>
<dbReference type="CDD" id="cd16917">
    <property type="entry name" value="HATPase_UhpB-NarQ-NarX-like"/>
    <property type="match status" value="1"/>
</dbReference>
<feature type="transmembrane region" description="Helical" evidence="11">
    <location>
        <begin position="12"/>
        <end position="30"/>
    </location>
</feature>
<protein>
    <recommendedName>
        <fullName evidence="2">histidine kinase</fullName>
        <ecNumber evidence="2">2.7.13.3</ecNumber>
    </recommendedName>
</protein>
<evidence type="ECO:0000256" key="11">
    <source>
        <dbReference type="SAM" id="Phobius"/>
    </source>
</evidence>
<gene>
    <name evidence="13" type="ORF">HNR22_005678</name>
</gene>
<keyword evidence="11" id="KW-0472">Membrane</keyword>
<dbReference type="SMART" id="SM00387">
    <property type="entry name" value="HATPase_c"/>
    <property type="match status" value="1"/>
</dbReference>
<dbReference type="Pfam" id="PF02518">
    <property type="entry name" value="HATPase_c"/>
    <property type="match status" value="1"/>
</dbReference>
<dbReference type="GO" id="GO:0046983">
    <property type="term" value="F:protein dimerization activity"/>
    <property type="evidence" value="ECO:0007669"/>
    <property type="project" value="InterPro"/>
</dbReference>
<evidence type="ECO:0000313" key="14">
    <source>
        <dbReference type="Proteomes" id="UP000523545"/>
    </source>
</evidence>
<evidence type="ECO:0000256" key="10">
    <source>
        <dbReference type="SAM" id="MobiDB-lite"/>
    </source>
</evidence>
<feature type="transmembrane region" description="Helical" evidence="11">
    <location>
        <begin position="61"/>
        <end position="79"/>
    </location>
</feature>